<organism evidence="6 7">
    <name type="scientific">Kluyveromyces marxianus</name>
    <name type="common">Yeast</name>
    <name type="synonym">Candida kefyr</name>
    <dbReference type="NCBI Taxonomy" id="4911"/>
    <lineage>
        <taxon>Eukaryota</taxon>
        <taxon>Fungi</taxon>
        <taxon>Dikarya</taxon>
        <taxon>Ascomycota</taxon>
        <taxon>Saccharomycotina</taxon>
        <taxon>Saccharomycetes</taxon>
        <taxon>Saccharomycetales</taxon>
        <taxon>Saccharomycetaceae</taxon>
        <taxon>Kluyveromyces</taxon>
    </lineage>
</organism>
<dbReference type="InterPro" id="IPR045079">
    <property type="entry name" value="Oxoprolinase-like"/>
</dbReference>
<proteinExistence type="inferred from homology"/>
<evidence type="ECO:0000313" key="6">
    <source>
        <dbReference type="EMBL" id="QGN14188.1"/>
    </source>
</evidence>
<feature type="domain" description="Hydantoinase/oxoprolinase N-terminal" evidence="4">
    <location>
        <begin position="8"/>
        <end position="219"/>
    </location>
</feature>
<dbReference type="Pfam" id="PF19278">
    <property type="entry name" value="Hydant_A_C"/>
    <property type="match status" value="1"/>
</dbReference>
<dbReference type="PANTHER" id="PTHR11365">
    <property type="entry name" value="5-OXOPROLINASE RELATED"/>
    <property type="match status" value="1"/>
</dbReference>
<name>A0ABX6ESV9_KLUMA</name>
<dbReference type="InterPro" id="IPR008040">
    <property type="entry name" value="Hydant_A_N"/>
</dbReference>
<keyword evidence="7" id="KW-1185">Reference proteome</keyword>
<dbReference type="Pfam" id="PF02538">
    <property type="entry name" value="Hydantoinase_B"/>
    <property type="match status" value="1"/>
</dbReference>
<dbReference type="InterPro" id="IPR002821">
    <property type="entry name" value="Hydantoinase_A"/>
</dbReference>
<dbReference type="PANTHER" id="PTHR11365:SF26">
    <property type="entry name" value="5-OXOPROLINASE"/>
    <property type="match status" value="1"/>
</dbReference>
<feature type="domain" description="Hydantoinase A/oxoprolinase" evidence="2">
    <location>
        <begin position="239"/>
        <end position="526"/>
    </location>
</feature>
<gene>
    <name evidence="6" type="ORF">FIM1_841</name>
</gene>
<reference evidence="6 7" key="1">
    <citation type="submission" date="2016-03" db="EMBL/GenBank/DDBJ databases">
        <title>How can Kluyveromyces marxianus grow so fast - potential evolutionary course in Saccharomyces Complex revealed by comparative genomics.</title>
        <authorList>
            <person name="Mo W."/>
            <person name="Lu W."/>
            <person name="Yang X."/>
            <person name="Qi J."/>
            <person name="Lv H."/>
        </authorList>
    </citation>
    <scope>NUCLEOTIDE SEQUENCE [LARGE SCALE GENOMIC DNA]</scope>
    <source>
        <strain evidence="6 7">FIM1</strain>
    </source>
</reference>
<evidence type="ECO:0000259" key="2">
    <source>
        <dbReference type="Pfam" id="PF01968"/>
    </source>
</evidence>
<comment type="similarity">
    <text evidence="1">Belongs to the oxoprolinase family.</text>
</comment>
<evidence type="ECO:0000313" key="7">
    <source>
        <dbReference type="Proteomes" id="UP000422736"/>
    </source>
</evidence>
<dbReference type="InterPro" id="IPR049517">
    <property type="entry name" value="ACX-like_C"/>
</dbReference>
<evidence type="ECO:0000259" key="5">
    <source>
        <dbReference type="Pfam" id="PF19278"/>
    </source>
</evidence>
<sequence>MKDPKLQIAIDRGGTFTDVWAKIPGKEEIIFKLLSEDPSNYEDAPTEGVRRVMEVFSGDQIPKGTKLDGSLIEWIRMGTTVGTNALLEKKGDKFLYVTTENLGDVLEIGTQARPELFNLNVKKPTPLYTEILEVEERVTIENSSDDPNQTKICHDEKERVFLTKSGIYIKVLKELNIRKTTEKLEEFYRKGYRNIAVCLAHSSIYDKHEQEIKHIAAEIGYEYISLSSELATSMGLLQRGNSACINAYLTPTIQKYVKRFSDAFKNPPIIDFMKSDGGLVKAEDLNGLNSILSGPAGGAVGFAKTSYDGKTPVLGFDMGGTSTDVCRFDHQLEVIYENKIAGVDVVAPQLQIHTVAAGGGSVLKFENGLFHVGPESSSSNPGPACYRKGGPLTITDANLVLKRLELDQFPRIFGPNANEPLDQNVTEIMFQELTDKVNYELKTNFTKHEVAIGFLEVANEKMARSIREISEARGFSTNDHILAAFGGAGGQHCCAVARILGIKTVVQHKYSSILSSYGMALAEKTNELKRPYDQKFLPETLQDCQKKLEEMSVECSACFTSGTYSEDTVKPLVEKSVGLRFKGSNTIIQIFIKDESDYSSVVKSFLQTHKREFGFLPPLSTDVLVNYIRVKSSLKADSDKCDYNYKAEVEQYRKNGLIKPVPSGQQSIYFGKHPTVTNLYHLKDLKDGMVIEGPALLTTETQTLLVEEGCTAILTANYIVIEIGNNAEKGDLSTQKLGSIEIDNPAMLSVFGNRFMGIAEQMGRTLQRTSISTSIKERLDFSCAIFSSDGGLVANAPHIPVHLGSMQYAIEYQHKLWKGRLKPGDVLLSNHPEAGGTHLPDLTVITPVFDKNEVVFYVASRGHHQDIGGIGITAMIPNSKELWQEGVSIKSFKVVKEGAFDEDGIRELFEIPAKFTGSSATRNIENNISDLKAQVSANQRGINLLYDLIKEYGFPLVEYNMKSIRKNAENVVRDFLRNQARINSNKIISAVDYFDDGTPIKVQIKIDGEKGEAFFDFEGTGEEVYGCMNSPPSITYSCVIYVLRCLIDKDIPLNQGCLTPCTFNIPKGSILNPTEFVAVCGSTISGQRITDVILKAFGSCAASQGCANSFGFGTGGKDPLTGETQKGFTYAEAIGGGVGAGPWGCGADACNVHCTNTRTTDIEIIEARTPVIITEWKIRKGSGGKGRYYGGNGCVREIEARIPLRVSILSERRVFAPYGLEGGEDGARGLNFWFRKKEDGSYAKTRIGSKEIFHVSTGDRVQINTPGGGGYGLPT</sequence>
<feature type="domain" description="Hydantoinase B/oxoprolinase" evidence="3">
    <location>
        <begin position="744"/>
        <end position="1274"/>
    </location>
</feature>
<dbReference type="Pfam" id="PF05378">
    <property type="entry name" value="Hydant_A_N"/>
    <property type="match status" value="1"/>
</dbReference>
<dbReference type="Pfam" id="PF01968">
    <property type="entry name" value="Hydantoinase_A"/>
    <property type="match status" value="1"/>
</dbReference>
<dbReference type="EMBL" id="CP015054">
    <property type="protein sequence ID" value="QGN14188.1"/>
    <property type="molecule type" value="Genomic_DNA"/>
</dbReference>
<evidence type="ECO:0000259" key="4">
    <source>
        <dbReference type="Pfam" id="PF05378"/>
    </source>
</evidence>
<accession>A0ABX6ESV9</accession>
<dbReference type="Proteomes" id="UP000422736">
    <property type="component" value="Chromosome 1"/>
</dbReference>
<protein>
    <submittedName>
        <fullName evidence="6">C11D3.14c</fullName>
    </submittedName>
</protein>
<feature type="domain" description="Acetophenone carboxylase-like C-terminal" evidence="5">
    <location>
        <begin position="663"/>
        <end position="716"/>
    </location>
</feature>
<evidence type="ECO:0000259" key="3">
    <source>
        <dbReference type="Pfam" id="PF02538"/>
    </source>
</evidence>
<dbReference type="InterPro" id="IPR003692">
    <property type="entry name" value="Hydantoinase_B"/>
</dbReference>
<evidence type="ECO:0000256" key="1">
    <source>
        <dbReference type="ARBA" id="ARBA00010403"/>
    </source>
</evidence>